<name>A0A9P4UVR3_9PLEO</name>
<dbReference type="InterPro" id="IPR016169">
    <property type="entry name" value="FAD-bd_PCMH_sub2"/>
</dbReference>
<proteinExistence type="inferred from homology"/>
<gene>
    <name evidence="5" type="ORF">EJ04DRAFT_582250</name>
</gene>
<evidence type="ECO:0000256" key="2">
    <source>
        <dbReference type="ARBA" id="ARBA00023002"/>
    </source>
</evidence>
<dbReference type="Pfam" id="PF08031">
    <property type="entry name" value="BBE"/>
    <property type="match status" value="1"/>
</dbReference>
<evidence type="ECO:0000259" key="4">
    <source>
        <dbReference type="PROSITE" id="PS51387"/>
    </source>
</evidence>
<keyword evidence="3" id="KW-0732">Signal</keyword>
<accession>A0A9P4UVR3</accession>
<dbReference type="InterPro" id="IPR050432">
    <property type="entry name" value="FAD-linked_Oxidoreductases_BP"/>
</dbReference>
<dbReference type="AlphaFoldDB" id="A0A9P4UVR3"/>
<feature type="signal peptide" evidence="3">
    <location>
        <begin position="1"/>
        <end position="21"/>
    </location>
</feature>
<feature type="chain" id="PRO_5040436471" evidence="3">
    <location>
        <begin position="22"/>
        <end position="635"/>
    </location>
</feature>
<dbReference type="SUPFAM" id="SSF56176">
    <property type="entry name" value="FAD-binding/transporter-associated domain-like"/>
    <property type="match status" value="1"/>
</dbReference>
<dbReference type="GO" id="GO:0016491">
    <property type="term" value="F:oxidoreductase activity"/>
    <property type="evidence" value="ECO:0007669"/>
    <property type="project" value="UniProtKB-KW"/>
</dbReference>
<dbReference type="Gene3D" id="3.30.465.10">
    <property type="match status" value="2"/>
</dbReference>
<comment type="similarity">
    <text evidence="1">Belongs to the oxygen-dependent FAD-linked oxidoreductase family.</text>
</comment>
<dbReference type="InterPro" id="IPR016166">
    <property type="entry name" value="FAD-bd_PCMH"/>
</dbReference>
<evidence type="ECO:0000256" key="3">
    <source>
        <dbReference type="SAM" id="SignalP"/>
    </source>
</evidence>
<protein>
    <submittedName>
        <fullName evidence="5">FAD-binding domain-containing protein</fullName>
    </submittedName>
</protein>
<dbReference type="OrthoDB" id="9983560at2759"/>
<dbReference type="Proteomes" id="UP000799444">
    <property type="component" value="Unassembled WGS sequence"/>
</dbReference>
<dbReference type="GO" id="GO:0071949">
    <property type="term" value="F:FAD binding"/>
    <property type="evidence" value="ECO:0007669"/>
    <property type="project" value="InterPro"/>
</dbReference>
<dbReference type="PROSITE" id="PS51387">
    <property type="entry name" value="FAD_PCMH"/>
    <property type="match status" value="1"/>
</dbReference>
<dbReference type="InterPro" id="IPR006094">
    <property type="entry name" value="Oxid_FAD_bind_N"/>
</dbReference>
<keyword evidence="2" id="KW-0560">Oxidoreductase</keyword>
<dbReference type="PANTHER" id="PTHR13878:SF91">
    <property type="entry name" value="FAD BINDING DOMAIN PROTEIN (AFU_ORTHOLOGUE AFUA_6G12070)-RELATED"/>
    <property type="match status" value="1"/>
</dbReference>
<dbReference type="InterPro" id="IPR036318">
    <property type="entry name" value="FAD-bd_PCMH-like_sf"/>
</dbReference>
<sequence>MIVIPIAFIAVHAALAPIASAITSLFPYEQSQLTNDTLNGLKDDPRTASLVDLLSFGDGATEPIPSGSCKSFPGDEDWPSESTWKALNVSLKSALIYTTPIAAPCYDSQWGKKDVAKCNEIVGNFTKWPIHQSDPTSIYWPVYQGRTCLARIDTTEADSCMRGGYPEYAVNVSSARHVQLIVNFARNANIRLVIKNTGHCYLGKSTGAGSLGLWMHNLKTVEFLPQYESDGYRGKAFKLGAGVTVVEVYRAAEEHGVSMKGGISPSVGYVGGYLQGGGHTPLSGYWGMAADSVLEYQVVTADGDFVTASETSHADLFWALRGGGGGTYGVVTSAIVRAHPKIDVTVSEFTLGNTTNQTVSREGFFTGLRTYWESFPDYTDAGTYSWFLVFNTNGQLSLKMTFFAPGHTMESFRNLTKPWFDAIKIEGIPFAVPEKAGYYESFLPAYMEAWGRNEFPMGTATSLPGNRLLPKSLWTSAENFNATWNMLRTHIEKGRHFGGYHQAPKNPLKADNAVSSAWRNTQSFFITRSILFLETATTNDIGKSNKNLLEEILGPWRKLAPASIGGGSYLNEAAVDEPKWKEDFYGTQYERLLEIKKKYDQSGLFYATTAVGSDEWEVRDGDQGVSTQNGRLCRV</sequence>
<evidence type="ECO:0000313" key="6">
    <source>
        <dbReference type="Proteomes" id="UP000799444"/>
    </source>
</evidence>
<dbReference type="InterPro" id="IPR012951">
    <property type="entry name" value="BBE"/>
</dbReference>
<dbReference type="Pfam" id="PF01565">
    <property type="entry name" value="FAD_binding_4"/>
    <property type="match status" value="1"/>
</dbReference>
<reference evidence="5" key="1">
    <citation type="journal article" date="2020" name="Stud. Mycol.">
        <title>101 Dothideomycetes genomes: a test case for predicting lifestyles and emergence of pathogens.</title>
        <authorList>
            <person name="Haridas S."/>
            <person name="Albert R."/>
            <person name="Binder M."/>
            <person name="Bloem J."/>
            <person name="Labutti K."/>
            <person name="Salamov A."/>
            <person name="Andreopoulos B."/>
            <person name="Baker S."/>
            <person name="Barry K."/>
            <person name="Bills G."/>
            <person name="Bluhm B."/>
            <person name="Cannon C."/>
            <person name="Castanera R."/>
            <person name="Culley D."/>
            <person name="Daum C."/>
            <person name="Ezra D."/>
            <person name="Gonzalez J."/>
            <person name="Henrissat B."/>
            <person name="Kuo A."/>
            <person name="Liang C."/>
            <person name="Lipzen A."/>
            <person name="Lutzoni F."/>
            <person name="Magnuson J."/>
            <person name="Mondo S."/>
            <person name="Nolan M."/>
            <person name="Ohm R."/>
            <person name="Pangilinan J."/>
            <person name="Park H.-J."/>
            <person name="Ramirez L."/>
            <person name="Alfaro M."/>
            <person name="Sun H."/>
            <person name="Tritt A."/>
            <person name="Yoshinaga Y."/>
            <person name="Zwiers L.-H."/>
            <person name="Turgeon B."/>
            <person name="Goodwin S."/>
            <person name="Spatafora J."/>
            <person name="Crous P."/>
            <person name="Grigoriev I."/>
        </authorList>
    </citation>
    <scope>NUCLEOTIDE SEQUENCE</scope>
    <source>
        <strain evidence="5">CBS 125425</strain>
    </source>
</reference>
<keyword evidence="6" id="KW-1185">Reference proteome</keyword>
<comment type="caution">
    <text evidence="5">The sequence shown here is derived from an EMBL/GenBank/DDBJ whole genome shotgun (WGS) entry which is preliminary data.</text>
</comment>
<dbReference type="EMBL" id="ML996353">
    <property type="protein sequence ID" value="KAF2727126.1"/>
    <property type="molecule type" value="Genomic_DNA"/>
</dbReference>
<evidence type="ECO:0000313" key="5">
    <source>
        <dbReference type="EMBL" id="KAF2727126.1"/>
    </source>
</evidence>
<evidence type="ECO:0000256" key="1">
    <source>
        <dbReference type="ARBA" id="ARBA00005466"/>
    </source>
</evidence>
<organism evidence="5 6">
    <name type="scientific">Polyplosphaeria fusca</name>
    <dbReference type="NCBI Taxonomy" id="682080"/>
    <lineage>
        <taxon>Eukaryota</taxon>
        <taxon>Fungi</taxon>
        <taxon>Dikarya</taxon>
        <taxon>Ascomycota</taxon>
        <taxon>Pezizomycotina</taxon>
        <taxon>Dothideomycetes</taxon>
        <taxon>Pleosporomycetidae</taxon>
        <taxon>Pleosporales</taxon>
        <taxon>Tetraplosphaeriaceae</taxon>
        <taxon>Polyplosphaeria</taxon>
    </lineage>
</organism>
<dbReference type="PANTHER" id="PTHR13878">
    <property type="entry name" value="GULONOLACTONE OXIDASE"/>
    <property type="match status" value="1"/>
</dbReference>
<feature type="domain" description="FAD-binding PCMH-type" evidence="4">
    <location>
        <begin position="161"/>
        <end position="341"/>
    </location>
</feature>